<sequence length="114" mass="13003">MLCDVYPSVPTPVRRKRALSTAFIYLRALRSSKCPVLIESALRRMPHSCTCRLRIHAKYFQDGAEAGYCPRTLAAKEARADGTVAHSHFCGWFSIYCSRFIQHREEQVIGHKGF</sequence>
<name>A0AAV7WRX8_PLEWA</name>
<proteinExistence type="predicted"/>
<protein>
    <submittedName>
        <fullName evidence="1">Uncharacterized protein</fullName>
    </submittedName>
</protein>
<comment type="caution">
    <text evidence="1">The sequence shown here is derived from an EMBL/GenBank/DDBJ whole genome shotgun (WGS) entry which is preliminary data.</text>
</comment>
<evidence type="ECO:0000313" key="1">
    <source>
        <dbReference type="EMBL" id="KAJ1215531.1"/>
    </source>
</evidence>
<gene>
    <name evidence="1" type="ORF">NDU88_003139</name>
</gene>
<organism evidence="1 2">
    <name type="scientific">Pleurodeles waltl</name>
    <name type="common">Iberian ribbed newt</name>
    <dbReference type="NCBI Taxonomy" id="8319"/>
    <lineage>
        <taxon>Eukaryota</taxon>
        <taxon>Metazoa</taxon>
        <taxon>Chordata</taxon>
        <taxon>Craniata</taxon>
        <taxon>Vertebrata</taxon>
        <taxon>Euteleostomi</taxon>
        <taxon>Amphibia</taxon>
        <taxon>Batrachia</taxon>
        <taxon>Caudata</taxon>
        <taxon>Salamandroidea</taxon>
        <taxon>Salamandridae</taxon>
        <taxon>Pleurodelinae</taxon>
        <taxon>Pleurodeles</taxon>
    </lineage>
</organism>
<dbReference type="EMBL" id="JANPWB010000001">
    <property type="protein sequence ID" value="KAJ1215531.1"/>
    <property type="molecule type" value="Genomic_DNA"/>
</dbReference>
<reference evidence="1" key="1">
    <citation type="journal article" date="2022" name="bioRxiv">
        <title>Sequencing and chromosome-scale assembly of the giantPleurodeles waltlgenome.</title>
        <authorList>
            <person name="Brown T."/>
            <person name="Elewa A."/>
            <person name="Iarovenko S."/>
            <person name="Subramanian E."/>
            <person name="Araus A.J."/>
            <person name="Petzold A."/>
            <person name="Susuki M."/>
            <person name="Suzuki K.-i.T."/>
            <person name="Hayashi T."/>
            <person name="Toyoda A."/>
            <person name="Oliveira C."/>
            <person name="Osipova E."/>
            <person name="Leigh N.D."/>
            <person name="Simon A."/>
            <person name="Yun M.H."/>
        </authorList>
    </citation>
    <scope>NUCLEOTIDE SEQUENCE</scope>
    <source>
        <strain evidence="1">20211129_DDA</strain>
        <tissue evidence="1">Liver</tissue>
    </source>
</reference>
<dbReference type="AlphaFoldDB" id="A0AAV7WRX8"/>
<dbReference type="Proteomes" id="UP001066276">
    <property type="component" value="Chromosome 1_1"/>
</dbReference>
<accession>A0AAV7WRX8</accession>
<keyword evidence="2" id="KW-1185">Reference proteome</keyword>
<evidence type="ECO:0000313" key="2">
    <source>
        <dbReference type="Proteomes" id="UP001066276"/>
    </source>
</evidence>